<feature type="transmembrane region" description="Helical" evidence="1">
    <location>
        <begin position="12"/>
        <end position="33"/>
    </location>
</feature>
<proteinExistence type="predicted"/>
<sequence>MAGGISPILKFLGSAASVLVGGFLATAVIAGAIHTTTEKRMKKISPPCRICKGKGFHPCKLCKGKTTIEWSPLHDPIAINPCICPTCDGNRLKYSWNLFNYMLNIKHVINFP</sequence>
<keyword evidence="1" id="KW-0812">Transmembrane</keyword>
<keyword evidence="1" id="KW-1133">Transmembrane helix</keyword>
<gene>
    <name evidence="2" type="ORF">ZOSMA_56G01610</name>
</gene>
<dbReference type="Proteomes" id="UP000036987">
    <property type="component" value="Unassembled WGS sequence"/>
</dbReference>
<keyword evidence="1" id="KW-0472">Membrane</keyword>
<dbReference type="OrthoDB" id="513013at2759"/>
<evidence type="ECO:0008006" key="4">
    <source>
        <dbReference type="Google" id="ProtNLM"/>
    </source>
</evidence>
<reference evidence="3" key="1">
    <citation type="journal article" date="2016" name="Nature">
        <title>The genome of the seagrass Zostera marina reveals angiosperm adaptation to the sea.</title>
        <authorList>
            <person name="Olsen J.L."/>
            <person name="Rouze P."/>
            <person name="Verhelst B."/>
            <person name="Lin Y.-C."/>
            <person name="Bayer T."/>
            <person name="Collen J."/>
            <person name="Dattolo E."/>
            <person name="De Paoli E."/>
            <person name="Dittami S."/>
            <person name="Maumus F."/>
            <person name="Michel G."/>
            <person name="Kersting A."/>
            <person name="Lauritano C."/>
            <person name="Lohaus R."/>
            <person name="Toepel M."/>
            <person name="Tonon T."/>
            <person name="Vanneste K."/>
            <person name="Amirebrahimi M."/>
            <person name="Brakel J."/>
            <person name="Bostroem C."/>
            <person name="Chovatia M."/>
            <person name="Grimwood J."/>
            <person name="Jenkins J.W."/>
            <person name="Jueterbock A."/>
            <person name="Mraz A."/>
            <person name="Stam W.T."/>
            <person name="Tice H."/>
            <person name="Bornberg-Bauer E."/>
            <person name="Green P.J."/>
            <person name="Pearson G.A."/>
            <person name="Procaccini G."/>
            <person name="Duarte C.M."/>
            <person name="Schmutz J."/>
            <person name="Reusch T.B.H."/>
            <person name="Van de Peer Y."/>
        </authorList>
    </citation>
    <scope>NUCLEOTIDE SEQUENCE [LARGE SCALE GENOMIC DNA]</scope>
    <source>
        <strain evidence="3">cv. Finnish</strain>
    </source>
</reference>
<dbReference type="OMA" id="SARINCH"/>
<dbReference type="AlphaFoldDB" id="A0A0K9NY02"/>
<evidence type="ECO:0000313" key="3">
    <source>
        <dbReference type="Proteomes" id="UP000036987"/>
    </source>
</evidence>
<protein>
    <recommendedName>
        <fullName evidence="4">Chaperone protein dnaJ-related</fullName>
    </recommendedName>
</protein>
<dbReference type="EMBL" id="LFYR01001565">
    <property type="protein sequence ID" value="KMZ60927.1"/>
    <property type="molecule type" value="Genomic_DNA"/>
</dbReference>
<evidence type="ECO:0000256" key="1">
    <source>
        <dbReference type="SAM" id="Phobius"/>
    </source>
</evidence>
<organism evidence="2 3">
    <name type="scientific">Zostera marina</name>
    <name type="common">Eelgrass</name>
    <dbReference type="NCBI Taxonomy" id="29655"/>
    <lineage>
        <taxon>Eukaryota</taxon>
        <taxon>Viridiplantae</taxon>
        <taxon>Streptophyta</taxon>
        <taxon>Embryophyta</taxon>
        <taxon>Tracheophyta</taxon>
        <taxon>Spermatophyta</taxon>
        <taxon>Magnoliopsida</taxon>
        <taxon>Liliopsida</taxon>
        <taxon>Zosteraceae</taxon>
        <taxon>Zostera</taxon>
    </lineage>
</organism>
<keyword evidence="3" id="KW-1185">Reference proteome</keyword>
<accession>A0A0K9NY02</accession>
<comment type="caution">
    <text evidence="2">The sequence shown here is derived from an EMBL/GenBank/DDBJ whole genome shotgun (WGS) entry which is preliminary data.</text>
</comment>
<name>A0A0K9NY02_ZOSMR</name>
<evidence type="ECO:0000313" key="2">
    <source>
        <dbReference type="EMBL" id="KMZ60927.1"/>
    </source>
</evidence>